<comment type="similarity">
    <text evidence="7">Belongs to the binding-protein-dependent transport system permease family.</text>
</comment>
<feature type="transmembrane region" description="Helical" evidence="7">
    <location>
        <begin position="210"/>
        <end position="229"/>
    </location>
</feature>
<accession>A0A1H4T5W6</accession>
<keyword evidence="11" id="KW-1185">Reference proteome</keyword>
<reference evidence="11" key="1">
    <citation type="submission" date="2016-10" db="EMBL/GenBank/DDBJ databases">
        <authorList>
            <person name="Varghese N."/>
            <person name="Submissions S."/>
        </authorList>
    </citation>
    <scope>NUCLEOTIDE SEQUENCE [LARGE SCALE GENOMIC DNA]</scope>
    <source>
        <strain evidence="11">DSM 44498</strain>
    </source>
</reference>
<dbReference type="Pfam" id="PF19300">
    <property type="entry name" value="BPD_transp_1_N"/>
    <property type="match status" value="1"/>
</dbReference>
<dbReference type="GO" id="GO:0005886">
    <property type="term" value="C:plasma membrane"/>
    <property type="evidence" value="ECO:0007669"/>
    <property type="project" value="UniProtKB-SubCell"/>
</dbReference>
<protein>
    <submittedName>
        <fullName evidence="10">Peptide/nickel transport system permease protein</fullName>
    </submittedName>
</protein>
<dbReference type="CDD" id="cd06261">
    <property type="entry name" value="TM_PBP2"/>
    <property type="match status" value="1"/>
</dbReference>
<evidence type="ECO:0000256" key="8">
    <source>
        <dbReference type="SAM" id="MobiDB-lite"/>
    </source>
</evidence>
<keyword evidence="4 7" id="KW-0812">Transmembrane</keyword>
<evidence type="ECO:0000259" key="9">
    <source>
        <dbReference type="PROSITE" id="PS50928"/>
    </source>
</evidence>
<feature type="transmembrane region" description="Helical" evidence="7">
    <location>
        <begin position="182"/>
        <end position="204"/>
    </location>
</feature>
<dbReference type="Pfam" id="PF00528">
    <property type="entry name" value="BPD_transp_1"/>
    <property type="match status" value="1"/>
</dbReference>
<organism evidence="10 11">
    <name type="scientific">Rhodococcus koreensis</name>
    <dbReference type="NCBI Taxonomy" id="99653"/>
    <lineage>
        <taxon>Bacteria</taxon>
        <taxon>Bacillati</taxon>
        <taxon>Actinomycetota</taxon>
        <taxon>Actinomycetes</taxon>
        <taxon>Mycobacteriales</taxon>
        <taxon>Nocardiaceae</taxon>
        <taxon>Rhodococcus</taxon>
    </lineage>
</organism>
<keyword evidence="5 7" id="KW-1133">Transmembrane helix</keyword>
<feature type="transmembrane region" description="Helical" evidence="7">
    <location>
        <begin position="50"/>
        <end position="68"/>
    </location>
</feature>
<feature type="domain" description="ABC transmembrane type-1" evidence="9">
    <location>
        <begin position="132"/>
        <end position="329"/>
    </location>
</feature>
<feature type="region of interest" description="Disordered" evidence="8">
    <location>
        <begin position="1"/>
        <end position="29"/>
    </location>
</feature>
<evidence type="ECO:0000256" key="5">
    <source>
        <dbReference type="ARBA" id="ARBA00022989"/>
    </source>
</evidence>
<proteinExistence type="inferred from homology"/>
<gene>
    <name evidence="10" type="ORF">SAMN04490239_4386</name>
</gene>
<evidence type="ECO:0000256" key="3">
    <source>
        <dbReference type="ARBA" id="ARBA00022475"/>
    </source>
</evidence>
<dbReference type="PANTHER" id="PTHR43163:SF6">
    <property type="entry name" value="DIPEPTIDE TRANSPORT SYSTEM PERMEASE PROTEIN DPPB-RELATED"/>
    <property type="match status" value="1"/>
</dbReference>
<feature type="transmembrane region" description="Helical" evidence="7">
    <location>
        <begin position="310"/>
        <end position="336"/>
    </location>
</feature>
<dbReference type="SUPFAM" id="SSF161098">
    <property type="entry name" value="MetI-like"/>
    <property type="match status" value="1"/>
</dbReference>
<dbReference type="GO" id="GO:0055085">
    <property type="term" value="P:transmembrane transport"/>
    <property type="evidence" value="ECO:0007669"/>
    <property type="project" value="InterPro"/>
</dbReference>
<evidence type="ECO:0000256" key="4">
    <source>
        <dbReference type="ARBA" id="ARBA00022692"/>
    </source>
</evidence>
<evidence type="ECO:0000256" key="2">
    <source>
        <dbReference type="ARBA" id="ARBA00022448"/>
    </source>
</evidence>
<dbReference type="AlphaFoldDB" id="A0A1H4T5W6"/>
<keyword evidence="2 7" id="KW-0813">Transport</keyword>
<name>A0A1H4T5W6_9NOCA</name>
<feature type="transmembrane region" description="Helical" evidence="7">
    <location>
        <begin position="268"/>
        <end position="290"/>
    </location>
</feature>
<keyword evidence="6 7" id="KW-0472">Membrane</keyword>
<dbReference type="InterPro" id="IPR000515">
    <property type="entry name" value="MetI-like"/>
</dbReference>
<dbReference type="Proteomes" id="UP000183561">
    <property type="component" value="Unassembled WGS sequence"/>
</dbReference>
<feature type="transmembrane region" description="Helical" evidence="7">
    <location>
        <begin position="136"/>
        <end position="158"/>
    </location>
</feature>
<comment type="subcellular location">
    <subcellularLocation>
        <location evidence="1 7">Cell membrane</location>
        <topology evidence="1 7">Multi-pass membrane protein</topology>
    </subcellularLocation>
</comment>
<evidence type="ECO:0000256" key="6">
    <source>
        <dbReference type="ARBA" id="ARBA00023136"/>
    </source>
</evidence>
<dbReference type="InterPro" id="IPR045621">
    <property type="entry name" value="BPD_transp_1_N"/>
</dbReference>
<evidence type="ECO:0000313" key="11">
    <source>
        <dbReference type="Proteomes" id="UP000183561"/>
    </source>
</evidence>
<keyword evidence="3" id="KW-1003">Cell membrane</keyword>
<dbReference type="EMBL" id="FNSV01000005">
    <property type="protein sequence ID" value="SEC51767.1"/>
    <property type="molecule type" value="Genomic_DNA"/>
</dbReference>
<dbReference type="InterPro" id="IPR035906">
    <property type="entry name" value="MetI-like_sf"/>
</dbReference>
<feature type="compositionally biased region" description="Low complexity" evidence="8">
    <location>
        <begin position="11"/>
        <end position="22"/>
    </location>
</feature>
<evidence type="ECO:0000256" key="1">
    <source>
        <dbReference type="ARBA" id="ARBA00004651"/>
    </source>
</evidence>
<evidence type="ECO:0000256" key="7">
    <source>
        <dbReference type="RuleBase" id="RU363032"/>
    </source>
</evidence>
<sequence>MTQHAADTALAAQPPDSASSAPRRTRTSRAPRVLTAAMPRYVVKRLGQSALAVFLTLTTVFVLIRMAPGDPAYSMAGPLASTEDLARIRADMGLDQSVFTQYLLYLRGLLHLDLGTSYSFQAPAFDVVLARLPYTITLSVAAIVLTTLVAIPLGVWMARRADTRRELGANVVTIAGQSMPDFWTGLMLITVFAVLIPIFPAAGFTTWSSLVLPTVTVAVLQIALISRMVRREMVGAFSSPYMTVARSRGVPERELIWRYALRNSAIPVLTALGTRFASMLNGVVVVEVVFAWPGVGSLVVRALETRDYPLIQATVLVTAVLAVLVQLLVDLCYPLLDPRVRLGKGTSK</sequence>
<dbReference type="PROSITE" id="PS50928">
    <property type="entry name" value="ABC_TM1"/>
    <property type="match status" value="1"/>
</dbReference>
<dbReference type="PANTHER" id="PTHR43163">
    <property type="entry name" value="DIPEPTIDE TRANSPORT SYSTEM PERMEASE PROTEIN DPPB-RELATED"/>
    <property type="match status" value="1"/>
</dbReference>
<evidence type="ECO:0000313" key="10">
    <source>
        <dbReference type="EMBL" id="SEC51767.1"/>
    </source>
</evidence>
<dbReference type="Gene3D" id="1.10.3720.10">
    <property type="entry name" value="MetI-like"/>
    <property type="match status" value="1"/>
</dbReference>